<evidence type="ECO:0000259" key="6">
    <source>
        <dbReference type="Pfam" id="PF04932"/>
    </source>
</evidence>
<evidence type="ECO:0000256" key="1">
    <source>
        <dbReference type="ARBA" id="ARBA00004141"/>
    </source>
</evidence>
<dbReference type="PANTHER" id="PTHR37422">
    <property type="entry name" value="TEICHURONIC ACID BIOSYNTHESIS PROTEIN TUAE"/>
    <property type="match status" value="1"/>
</dbReference>
<sequence length="461" mass="48678">MSGRLLVLYAGLIGPLLGGYLMFDKAFAYLHLPGAPLFVGEMVLAVGALAVLTVTGYLRVPLRDEPLLALLGAFVLWGLIRALPGLGAYGMDAVRDSALWYYCGFAFLAVAATARSPGLPERLVVQLGRLIPWLLVWLPIGLLLAPLAGQAPVVPFSTVSVLEHKPGNAAIAAVLALGCLWLFPEGRSVRRRAAWSFLAFLVIALAATQNRGGLLGVSAGAMVGLVFVRERLRLIVPAVVALVLGLGLATLLSVQVPFSGVQGREFSASQLVANVASLGGKESPGNLGGTVQGREELWSKILDKQVSDGLLVDGSGFGPNLAADVGVYDAGEDSLRSPHNSHLHVLARMGLVGFSLWIALWLGWYRRLVTGCRRLERQGLHARSRIAVLCLTLTTSILVSSIFDPQLEGPQVAVLLWTTFGIGVAVTSVRAWAEVPATPEATEATAAPVSPVSSARSRDAP</sequence>
<keyword evidence="4 5" id="KW-0472">Membrane</keyword>
<feature type="transmembrane region" description="Helical" evidence="5">
    <location>
        <begin position="415"/>
        <end position="433"/>
    </location>
</feature>
<dbReference type="EMBL" id="BAAAQR010000001">
    <property type="protein sequence ID" value="GAA2135295.1"/>
    <property type="molecule type" value="Genomic_DNA"/>
</dbReference>
<evidence type="ECO:0000256" key="4">
    <source>
        <dbReference type="ARBA" id="ARBA00023136"/>
    </source>
</evidence>
<dbReference type="PANTHER" id="PTHR37422:SF13">
    <property type="entry name" value="LIPOPOLYSACCHARIDE BIOSYNTHESIS PROTEIN PA4999-RELATED"/>
    <property type="match status" value="1"/>
</dbReference>
<keyword evidence="8" id="KW-1185">Reference proteome</keyword>
<gene>
    <name evidence="7" type="ORF">GCM10009844_00400</name>
</gene>
<feature type="transmembrane region" description="Helical" evidence="5">
    <location>
        <begin position="168"/>
        <end position="184"/>
    </location>
</feature>
<evidence type="ECO:0000256" key="2">
    <source>
        <dbReference type="ARBA" id="ARBA00022692"/>
    </source>
</evidence>
<dbReference type="InterPro" id="IPR007016">
    <property type="entry name" value="O-antigen_ligase-rel_domated"/>
</dbReference>
<feature type="transmembrane region" description="Helical" evidence="5">
    <location>
        <begin position="213"/>
        <end position="228"/>
    </location>
</feature>
<protein>
    <recommendedName>
        <fullName evidence="6">O-antigen ligase-related domain-containing protein</fullName>
    </recommendedName>
</protein>
<evidence type="ECO:0000313" key="7">
    <source>
        <dbReference type="EMBL" id="GAA2135295.1"/>
    </source>
</evidence>
<feature type="transmembrane region" description="Helical" evidence="5">
    <location>
        <begin position="67"/>
        <end position="87"/>
    </location>
</feature>
<organism evidence="7 8">
    <name type="scientific">Nocardioides koreensis</name>
    <dbReference type="NCBI Taxonomy" id="433651"/>
    <lineage>
        <taxon>Bacteria</taxon>
        <taxon>Bacillati</taxon>
        <taxon>Actinomycetota</taxon>
        <taxon>Actinomycetes</taxon>
        <taxon>Propionibacteriales</taxon>
        <taxon>Nocardioidaceae</taxon>
        <taxon>Nocardioides</taxon>
    </lineage>
</organism>
<feature type="transmembrane region" description="Helical" evidence="5">
    <location>
        <begin position="5"/>
        <end position="23"/>
    </location>
</feature>
<proteinExistence type="predicted"/>
<dbReference type="Pfam" id="PF04932">
    <property type="entry name" value="Wzy_C"/>
    <property type="match status" value="1"/>
</dbReference>
<feature type="transmembrane region" description="Helical" evidence="5">
    <location>
        <begin position="130"/>
        <end position="148"/>
    </location>
</feature>
<accession>A0ABN2Z1C6</accession>
<dbReference type="InterPro" id="IPR051533">
    <property type="entry name" value="WaaL-like"/>
</dbReference>
<feature type="transmembrane region" description="Helical" evidence="5">
    <location>
        <begin position="386"/>
        <end position="403"/>
    </location>
</feature>
<feature type="domain" description="O-antigen ligase-related" evidence="6">
    <location>
        <begin position="198"/>
        <end position="358"/>
    </location>
</feature>
<comment type="caution">
    <text evidence="7">The sequence shown here is derived from an EMBL/GenBank/DDBJ whole genome shotgun (WGS) entry which is preliminary data.</text>
</comment>
<dbReference type="RefSeq" id="WP_344145768.1">
    <property type="nucleotide sequence ID" value="NZ_BAAAQR010000001.1"/>
</dbReference>
<evidence type="ECO:0000256" key="3">
    <source>
        <dbReference type="ARBA" id="ARBA00022989"/>
    </source>
</evidence>
<keyword evidence="2 5" id="KW-0812">Transmembrane</keyword>
<comment type="subcellular location">
    <subcellularLocation>
        <location evidence="1">Membrane</location>
        <topology evidence="1">Multi-pass membrane protein</topology>
    </subcellularLocation>
</comment>
<evidence type="ECO:0000313" key="8">
    <source>
        <dbReference type="Proteomes" id="UP001501771"/>
    </source>
</evidence>
<keyword evidence="3 5" id="KW-1133">Transmembrane helix</keyword>
<feature type="transmembrane region" description="Helical" evidence="5">
    <location>
        <begin position="191"/>
        <end position="207"/>
    </location>
</feature>
<name>A0ABN2Z1C6_9ACTN</name>
<feature type="transmembrane region" description="Helical" evidence="5">
    <location>
        <begin position="345"/>
        <end position="365"/>
    </location>
</feature>
<reference evidence="7 8" key="1">
    <citation type="journal article" date="2019" name="Int. J. Syst. Evol. Microbiol.">
        <title>The Global Catalogue of Microorganisms (GCM) 10K type strain sequencing project: providing services to taxonomists for standard genome sequencing and annotation.</title>
        <authorList>
            <consortium name="The Broad Institute Genomics Platform"/>
            <consortium name="The Broad Institute Genome Sequencing Center for Infectious Disease"/>
            <person name="Wu L."/>
            <person name="Ma J."/>
        </authorList>
    </citation>
    <scope>NUCLEOTIDE SEQUENCE [LARGE SCALE GENOMIC DNA]</scope>
    <source>
        <strain evidence="7 8">JCM 16022</strain>
    </source>
</reference>
<feature type="transmembrane region" description="Helical" evidence="5">
    <location>
        <begin position="99"/>
        <end position="118"/>
    </location>
</feature>
<feature type="transmembrane region" description="Helical" evidence="5">
    <location>
        <begin position="35"/>
        <end position="60"/>
    </location>
</feature>
<dbReference type="Proteomes" id="UP001501771">
    <property type="component" value="Unassembled WGS sequence"/>
</dbReference>
<feature type="transmembrane region" description="Helical" evidence="5">
    <location>
        <begin position="235"/>
        <end position="256"/>
    </location>
</feature>
<evidence type="ECO:0000256" key="5">
    <source>
        <dbReference type="SAM" id="Phobius"/>
    </source>
</evidence>